<comment type="catalytic activity">
    <reaction evidence="5">
        <text>[phosphatase 2A protein]-C-terminal L-leucine methyl ester + H2O = [phosphatase 2A protein]-C-terminal L-leucine + methanol + H(+)</text>
        <dbReference type="Rhea" id="RHEA:48548"/>
        <dbReference type="Rhea" id="RHEA-COMP:12134"/>
        <dbReference type="Rhea" id="RHEA-COMP:12135"/>
        <dbReference type="ChEBI" id="CHEBI:15377"/>
        <dbReference type="ChEBI" id="CHEBI:15378"/>
        <dbReference type="ChEBI" id="CHEBI:17790"/>
        <dbReference type="ChEBI" id="CHEBI:90516"/>
        <dbReference type="ChEBI" id="CHEBI:90517"/>
        <dbReference type="EC" id="3.1.1.89"/>
    </reaction>
</comment>
<protein>
    <recommendedName>
        <fullName evidence="2 6">Protein phosphatase methylesterase 1</fullName>
        <shortName evidence="6">PME-1</shortName>
        <ecNumber evidence="6">3.1.1.-</ecNumber>
    </recommendedName>
</protein>
<reference evidence="9 10" key="1">
    <citation type="journal article" date="2011" name="Science">
        <title>Comparative functional genomics of the fission yeasts.</title>
        <authorList>
            <person name="Rhind N."/>
            <person name="Chen Z."/>
            <person name="Yassour M."/>
            <person name="Thompson D.A."/>
            <person name="Haas B.J."/>
            <person name="Habib N."/>
            <person name="Wapinski I."/>
            <person name="Roy S."/>
            <person name="Lin M.F."/>
            <person name="Heiman D.I."/>
            <person name="Young S.K."/>
            <person name="Furuya K."/>
            <person name="Guo Y."/>
            <person name="Pidoux A."/>
            <person name="Chen H.M."/>
            <person name="Robbertse B."/>
            <person name="Goldberg J.M."/>
            <person name="Aoki K."/>
            <person name="Bayne E.H."/>
            <person name="Berlin A.M."/>
            <person name="Desjardins C.A."/>
            <person name="Dobbs E."/>
            <person name="Dukaj L."/>
            <person name="Fan L."/>
            <person name="FitzGerald M.G."/>
            <person name="French C."/>
            <person name="Gujja S."/>
            <person name="Hansen K."/>
            <person name="Keifenheim D."/>
            <person name="Levin J.Z."/>
            <person name="Mosher R.A."/>
            <person name="Mueller C.A."/>
            <person name="Pfiffner J."/>
            <person name="Priest M."/>
            <person name="Russ C."/>
            <person name="Smialowska A."/>
            <person name="Swoboda P."/>
            <person name="Sykes S.M."/>
            <person name="Vaughn M."/>
            <person name="Vengrova S."/>
            <person name="Yoder R."/>
            <person name="Zeng Q."/>
            <person name="Allshire R."/>
            <person name="Baulcombe D."/>
            <person name="Birren B.W."/>
            <person name="Brown W."/>
            <person name="Ekwall K."/>
            <person name="Kellis M."/>
            <person name="Leatherwood J."/>
            <person name="Levin H."/>
            <person name="Margalit H."/>
            <person name="Martienssen R."/>
            <person name="Nieduszynski C.A."/>
            <person name="Spatafora J.W."/>
            <person name="Friedman N."/>
            <person name="Dalgaard J.Z."/>
            <person name="Baumann P."/>
            <person name="Niki H."/>
            <person name="Regev A."/>
            <person name="Nusbaum C."/>
        </authorList>
    </citation>
    <scope>NUCLEOTIDE SEQUENCE [LARGE SCALE GENOMIC DNA]</scope>
    <source>
        <strain evidence="10">OY26 / ATCC MYA-4695 / CBS 11777 / NBRC 106824 / NRRL Y48691</strain>
    </source>
</reference>
<gene>
    <name evidence="9" type="ORF">SPOG_02965</name>
</gene>
<dbReference type="GeneID" id="25037286"/>
<accession>S9X9B8</accession>
<dbReference type="GO" id="GO:0051723">
    <property type="term" value="F:protein methylesterase activity"/>
    <property type="evidence" value="ECO:0007669"/>
    <property type="project" value="UniProtKB-EC"/>
</dbReference>
<feature type="domain" description="AB hydrolase-1" evidence="8">
    <location>
        <begin position="69"/>
        <end position="312"/>
    </location>
</feature>
<evidence type="ECO:0000256" key="4">
    <source>
        <dbReference type="ARBA" id="ARBA00022801"/>
    </source>
</evidence>
<evidence type="ECO:0000259" key="8">
    <source>
        <dbReference type="Pfam" id="PF12697"/>
    </source>
</evidence>
<dbReference type="InterPro" id="IPR016812">
    <property type="entry name" value="PPase_methylesterase_euk"/>
</dbReference>
<evidence type="ECO:0000256" key="6">
    <source>
        <dbReference type="PIRNR" id="PIRNR022950"/>
    </source>
</evidence>
<dbReference type="OMA" id="VMVCHHG"/>
<evidence type="ECO:0000256" key="1">
    <source>
        <dbReference type="ARBA" id="ARBA00008645"/>
    </source>
</evidence>
<dbReference type="Proteomes" id="UP000015464">
    <property type="component" value="Unassembled WGS sequence"/>
</dbReference>
<keyword evidence="3 6" id="KW-0719">Serine esterase</keyword>
<evidence type="ECO:0000256" key="5">
    <source>
        <dbReference type="ARBA" id="ARBA00049203"/>
    </source>
</evidence>
<dbReference type="OrthoDB" id="194865at2759"/>
<dbReference type="InterPro" id="IPR029058">
    <property type="entry name" value="AB_hydrolase_fold"/>
</dbReference>
<dbReference type="PANTHER" id="PTHR14189:SF0">
    <property type="entry name" value="PROTEIN PHOSPHATASE METHYLESTERASE 1"/>
    <property type="match status" value="1"/>
</dbReference>
<comment type="similarity">
    <text evidence="1 6">Belongs to the AB hydrolase superfamily.</text>
</comment>
<dbReference type="EMBL" id="KE546988">
    <property type="protein sequence ID" value="EPY53802.1"/>
    <property type="molecule type" value="Genomic_DNA"/>
</dbReference>
<keyword evidence="10" id="KW-1185">Reference proteome</keyword>
<dbReference type="eggNOG" id="KOG2564">
    <property type="taxonomic scope" value="Eukaryota"/>
</dbReference>
<dbReference type="Gene3D" id="3.40.50.1820">
    <property type="entry name" value="alpha/beta hydrolase"/>
    <property type="match status" value="1"/>
</dbReference>
<dbReference type="Pfam" id="PF12697">
    <property type="entry name" value="Abhydrolase_6"/>
    <property type="match status" value="1"/>
</dbReference>
<dbReference type="SUPFAM" id="SSF53474">
    <property type="entry name" value="alpha/beta-Hydrolases"/>
    <property type="match status" value="1"/>
</dbReference>
<dbReference type="PANTHER" id="PTHR14189">
    <property type="entry name" value="PROTEIN PHOSPHATASE METHYLESTERASE-1 RELATED"/>
    <property type="match status" value="1"/>
</dbReference>
<dbReference type="PIRSF" id="PIRSF022950">
    <property type="entry name" value="PPase_methylesterase_euk"/>
    <property type="match status" value="1"/>
</dbReference>
<name>S9X9B8_SCHCR</name>
<keyword evidence="4 6" id="KW-0378">Hydrolase</keyword>
<dbReference type="HOGENOM" id="CLU_024818_3_0_1"/>
<evidence type="ECO:0000256" key="3">
    <source>
        <dbReference type="ARBA" id="ARBA00022487"/>
    </source>
</evidence>
<evidence type="ECO:0000256" key="2">
    <source>
        <dbReference type="ARBA" id="ARBA00020672"/>
    </source>
</evidence>
<dbReference type="RefSeq" id="XP_013021080.1">
    <property type="nucleotide sequence ID" value="XM_013165626.1"/>
</dbReference>
<evidence type="ECO:0000313" key="10">
    <source>
        <dbReference type="Proteomes" id="UP000015464"/>
    </source>
</evidence>
<dbReference type="AlphaFoldDB" id="S9X9B8"/>
<evidence type="ECO:0000256" key="7">
    <source>
        <dbReference type="PIRSR" id="PIRSR022950-1"/>
    </source>
</evidence>
<feature type="active site" evidence="7">
    <location>
        <position position="174"/>
    </location>
</feature>
<comment type="function">
    <text evidence="6">Demethylates proteins that have been reversibly carboxymethylated.</text>
</comment>
<dbReference type="EC" id="3.1.1.-" evidence="6"/>
<evidence type="ECO:0000313" key="9">
    <source>
        <dbReference type="EMBL" id="EPY53802.1"/>
    </source>
</evidence>
<proteinExistence type="inferred from homology"/>
<organism evidence="9 10">
    <name type="scientific">Schizosaccharomyces cryophilus (strain OY26 / ATCC MYA-4695 / CBS 11777 / NBRC 106824 / NRRL Y48691)</name>
    <name type="common">Fission yeast</name>
    <dbReference type="NCBI Taxonomy" id="653667"/>
    <lineage>
        <taxon>Eukaryota</taxon>
        <taxon>Fungi</taxon>
        <taxon>Dikarya</taxon>
        <taxon>Ascomycota</taxon>
        <taxon>Taphrinomycotina</taxon>
        <taxon>Schizosaccharomycetes</taxon>
        <taxon>Schizosaccharomycetales</taxon>
        <taxon>Schizosaccharomycetaceae</taxon>
        <taxon>Schizosaccharomyces</taxon>
    </lineage>
</organism>
<dbReference type="STRING" id="653667.S9X9B8"/>
<feature type="active site" evidence="7">
    <location>
        <position position="149"/>
    </location>
</feature>
<sequence>MTFRDQSLRMLIQQNLRKKVPLKPEEKFPYEPSLCNWGNYFQERLEIPTGNGDIVGYLTLPQPDSCLFVLQHGAGSSAMSFGPMVHELLSESEHKVGFLSLDLRAHGETSVKPEKDMSLQTLTNDFVHAVQYVQNMFHLEGKMILVGHSLGGSICTEAAVQKRLPNVSGLVMIDAVEGTAMESFSYMRRYVITRPTSFSSVEEAISWHLKTLTIRQRTSACITVPSLLIPSEDRSCYTWRTDLNATSPFWSGWFTGLDDKFLKAACGKMLIVAGADRLDKSLIIGQMQGKYQLEISPASGHFVHEDVPSQMASLLIKFWHRNQPLVLPKKLQL</sequence>
<dbReference type="InterPro" id="IPR000073">
    <property type="entry name" value="AB_hydrolase_1"/>
</dbReference>
<feature type="active site" evidence="7">
    <location>
        <position position="301"/>
    </location>
</feature>